<proteinExistence type="predicted"/>
<keyword evidence="2" id="KW-1185">Reference proteome</keyword>
<protein>
    <submittedName>
        <fullName evidence="1">Uncharacterized protein</fullName>
    </submittedName>
</protein>
<reference evidence="2" key="1">
    <citation type="journal article" date="2024" name="Proc. Natl. Acad. Sci. U.S.A.">
        <title>Extraordinary preservation of gene collinearity over three hundred million years revealed in homosporous lycophytes.</title>
        <authorList>
            <person name="Li C."/>
            <person name="Wickell D."/>
            <person name="Kuo L.Y."/>
            <person name="Chen X."/>
            <person name="Nie B."/>
            <person name="Liao X."/>
            <person name="Peng D."/>
            <person name="Ji J."/>
            <person name="Jenkins J."/>
            <person name="Williams M."/>
            <person name="Shu S."/>
            <person name="Plott C."/>
            <person name="Barry K."/>
            <person name="Rajasekar S."/>
            <person name="Grimwood J."/>
            <person name="Han X."/>
            <person name="Sun S."/>
            <person name="Hou Z."/>
            <person name="He W."/>
            <person name="Dai G."/>
            <person name="Sun C."/>
            <person name="Schmutz J."/>
            <person name="Leebens-Mack J.H."/>
            <person name="Li F.W."/>
            <person name="Wang L."/>
        </authorList>
    </citation>
    <scope>NUCLEOTIDE SEQUENCE [LARGE SCALE GENOMIC DNA]</scope>
    <source>
        <strain evidence="2">cv. PW_Plant_1</strain>
    </source>
</reference>
<sequence>MKSVRLTSFEKERADVTSEISSQLESQFYTIGSFNPSRRPFAGGWKPIIDGKVQFSIEPGALSATFVKGGEATMQAAAASPLTPTPMHQPLDNPSSSGATATSEVKKLDEEDSDYEPIRVSDFPCKNGASSGGGVVASQSGRLPSSRKRGGVSADKEHKRLKRLLRNRVSAQQARERKKAYLSDLEVRSKELEQNNASLEEKVSTLIKENIMLRQEYIDSICPTNEYIQDISNILM</sequence>
<evidence type="ECO:0000313" key="1">
    <source>
        <dbReference type="EMBL" id="KAJ7560199.1"/>
    </source>
</evidence>
<dbReference type="EMBL" id="CM055095">
    <property type="protein sequence ID" value="KAJ7560199.1"/>
    <property type="molecule type" value="Genomic_DNA"/>
</dbReference>
<dbReference type="Proteomes" id="UP001162992">
    <property type="component" value="Chromosome 4"/>
</dbReference>
<gene>
    <name evidence="1" type="ORF">O6H91_04G118200</name>
</gene>
<comment type="caution">
    <text evidence="1">The sequence shown here is derived from an EMBL/GenBank/DDBJ whole genome shotgun (WGS) entry which is preliminary data.</text>
</comment>
<accession>A0ACC2E134</accession>
<evidence type="ECO:0000313" key="2">
    <source>
        <dbReference type="Proteomes" id="UP001162992"/>
    </source>
</evidence>
<name>A0ACC2E134_DIPCM</name>
<organism evidence="1 2">
    <name type="scientific">Diphasiastrum complanatum</name>
    <name type="common">Issler's clubmoss</name>
    <name type="synonym">Lycopodium complanatum</name>
    <dbReference type="NCBI Taxonomy" id="34168"/>
    <lineage>
        <taxon>Eukaryota</taxon>
        <taxon>Viridiplantae</taxon>
        <taxon>Streptophyta</taxon>
        <taxon>Embryophyta</taxon>
        <taxon>Tracheophyta</taxon>
        <taxon>Lycopodiopsida</taxon>
        <taxon>Lycopodiales</taxon>
        <taxon>Lycopodiaceae</taxon>
        <taxon>Lycopodioideae</taxon>
        <taxon>Diphasiastrum</taxon>
    </lineage>
</organism>